<evidence type="ECO:0000313" key="1">
    <source>
        <dbReference type="EMBL" id="SVC55055.1"/>
    </source>
</evidence>
<dbReference type="Gene3D" id="3.40.50.150">
    <property type="entry name" value="Vaccinia Virus protein VP39"/>
    <property type="match status" value="1"/>
</dbReference>
<evidence type="ECO:0008006" key="2">
    <source>
        <dbReference type="Google" id="ProtNLM"/>
    </source>
</evidence>
<feature type="non-terminal residue" evidence="1">
    <location>
        <position position="1"/>
    </location>
</feature>
<dbReference type="AlphaFoldDB" id="A0A382N412"/>
<proteinExistence type="predicted"/>
<dbReference type="InterPro" id="IPR029063">
    <property type="entry name" value="SAM-dependent_MTases_sf"/>
</dbReference>
<gene>
    <name evidence="1" type="ORF">METZ01_LOCUS307909</name>
</gene>
<organism evidence="1">
    <name type="scientific">marine metagenome</name>
    <dbReference type="NCBI Taxonomy" id="408172"/>
    <lineage>
        <taxon>unclassified sequences</taxon>
        <taxon>metagenomes</taxon>
        <taxon>ecological metagenomes</taxon>
    </lineage>
</organism>
<reference evidence="1" key="1">
    <citation type="submission" date="2018-05" db="EMBL/GenBank/DDBJ databases">
        <authorList>
            <person name="Lanie J.A."/>
            <person name="Ng W.-L."/>
            <person name="Kazmierczak K.M."/>
            <person name="Andrzejewski T.M."/>
            <person name="Davidsen T.M."/>
            <person name="Wayne K.J."/>
            <person name="Tettelin H."/>
            <person name="Glass J.I."/>
            <person name="Rusch D."/>
            <person name="Podicherti R."/>
            <person name="Tsui H.-C.T."/>
            <person name="Winkler M.E."/>
        </authorList>
    </citation>
    <scope>NUCLEOTIDE SEQUENCE</scope>
</reference>
<sequence length="214" mass="24763">KIIPNLRQFWFSNSVEWWERRYSSGGTSGEGSYGRLAEFKAEIVNKFVKENGIGSVVEFGCGDGNQLKLSNYPAYIGLDVSSKAVAICNEKFIDDRNKNFFLYDPYSFDDKTKQFKADLALSLDVVYHLVEDDIYITYLKHLFSSGVKYVIVYASDKDEFGKIYERHVRHRKFTTDVAKLFPSWKLIEKIKNKYSEEKGSDQTSFSDFFVFKAS</sequence>
<dbReference type="EMBL" id="UINC01097391">
    <property type="protein sequence ID" value="SVC55055.1"/>
    <property type="molecule type" value="Genomic_DNA"/>
</dbReference>
<dbReference type="SUPFAM" id="SSF53335">
    <property type="entry name" value="S-adenosyl-L-methionine-dependent methyltransferases"/>
    <property type="match status" value="1"/>
</dbReference>
<protein>
    <recommendedName>
        <fullName evidence="2">Methyltransferase domain-containing protein</fullName>
    </recommendedName>
</protein>
<accession>A0A382N412</accession>
<name>A0A382N412_9ZZZZ</name>